<dbReference type="Proteomes" id="UP001298424">
    <property type="component" value="Unassembled WGS sequence"/>
</dbReference>
<sequence length="288" mass="30510">MSSSSENKIQTAIWMIGMALFGAFGYWGWKFIDAAGKSAEGLQAGQGASAASQMRSSDSFAPASASGINYGSSAESVSSGQDVAIEAGEFSYRNGRPRVLLSLRNSGSFAVSSVYVSLTLYLDGKADAKAVGIPVKLSSLLAPGAETVIAVPLDDEKWYRDAVRQAASRRMTAQIVAVGDGSYQDIDYPQTGAAVSLSQTANEWDTPAEIPAPRPDNGEARRPERIIDSEPRIDMPAPKAPPPAEPAESSGRRVQRAGTRIDLDDDEAVSRLPDEPGVISVEVQEGRK</sequence>
<keyword evidence="2" id="KW-0472">Membrane</keyword>
<keyword evidence="2" id="KW-1133">Transmembrane helix</keyword>
<feature type="compositionally biased region" description="Basic and acidic residues" evidence="1">
    <location>
        <begin position="216"/>
        <end position="233"/>
    </location>
</feature>
<name>A0ABS9NK58_9NEIS</name>
<evidence type="ECO:0000256" key="1">
    <source>
        <dbReference type="SAM" id="MobiDB-lite"/>
    </source>
</evidence>
<feature type="transmembrane region" description="Helical" evidence="2">
    <location>
        <begin position="12"/>
        <end position="29"/>
    </location>
</feature>
<reference evidence="3 4" key="1">
    <citation type="submission" date="2022-02" db="EMBL/GenBank/DDBJ databases">
        <title>Genome sequence data of Kingella unionensis sp. nov. strain CICC 24913 (CCUG 75125).</title>
        <authorList>
            <person name="Xiao M."/>
        </authorList>
    </citation>
    <scope>NUCLEOTIDE SEQUENCE [LARGE SCALE GENOMIC DNA]</scope>
    <source>
        <strain evidence="3 4">CICC 24913</strain>
    </source>
</reference>
<comment type="caution">
    <text evidence="3">The sequence shown here is derived from an EMBL/GenBank/DDBJ whole genome shotgun (WGS) entry which is preliminary data.</text>
</comment>
<evidence type="ECO:0000256" key="2">
    <source>
        <dbReference type="SAM" id="Phobius"/>
    </source>
</evidence>
<gene>
    <name evidence="3" type="ORF">MB824_01495</name>
</gene>
<keyword evidence="2" id="KW-0812">Transmembrane</keyword>
<dbReference type="EMBL" id="JAKOOW010000006">
    <property type="protein sequence ID" value="MCG6503177.1"/>
    <property type="molecule type" value="Genomic_DNA"/>
</dbReference>
<evidence type="ECO:0000313" key="3">
    <source>
        <dbReference type="EMBL" id="MCG6503177.1"/>
    </source>
</evidence>
<feature type="region of interest" description="Disordered" evidence="1">
    <location>
        <begin position="201"/>
        <end position="288"/>
    </location>
</feature>
<accession>A0ABS9NK58</accession>
<organism evidence="3 4">
    <name type="scientific">Kingella pumchi</name>
    <dbReference type="NCBI Taxonomy" id="2779506"/>
    <lineage>
        <taxon>Bacteria</taxon>
        <taxon>Pseudomonadati</taxon>
        <taxon>Pseudomonadota</taxon>
        <taxon>Betaproteobacteria</taxon>
        <taxon>Neisseriales</taxon>
        <taxon>Neisseriaceae</taxon>
        <taxon>Kingella</taxon>
    </lineage>
</organism>
<dbReference type="RefSeq" id="WP_238745255.1">
    <property type="nucleotide sequence ID" value="NZ_JAKOOW010000006.1"/>
</dbReference>
<evidence type="ECO:0000313" key="4">
    <source>
        <dbReference type="Proteomes" id="UP001298424"/>
    </source>
</evidence>
<proteinExistence type="predicted"/>
<keyword evidence="4" id="KW-1185">Reference proteome</keyword>
<protein>
    <submittedName>
        <fullName evidence="3">Uncharacterized protein</fullName>
    </submittedName>
</protein>